<proteinExistence type="predicted"/>
<name>A0A1H8VA08_9BRAD</name>
<evidence type="ECO:0000313" key="2">
    <source>
        <dbReference type="Proteomes" id="UP000199615"/>
    </source>
</evidence>
<sequence length="126" mass="14126">MQVDLSELAPWAAIALSGTALWRSIYSGRSKATDEKFKEHQTWIESKASKETVQVLQARVDIVEDKVTVVENELKHLPNHQTVQHLEGMIGRLSGEVGVLSERIRPVAAIADRLQEKILESVEISR</sequence>
<dbReference type="InterPro" id="IPR020269">
    <property type="entry name" value="Phage_Mu_Releasin"/>
</dbReference>
<evidence type="ECO:0008006" key="3">
    <source>
        <dbReference type="Google" id="ProtNLM"/>
    </source>
</evidence>
<dbReference type="AlphaFoldDB" id="A0A1H8VA08"/>
<gene>
    <name evidence="1" type="ORF">SAMN05444123_108155</name>
</gene>
<organism evidence="1 2">
    <name type="scientific">Rhodopseudomonas pseudopalustris</name>
    <dbReference type="NCBI Taxonomy" id="1513892"/>
    <lineage>
        <taxon>Bacteria</taxon>
        <taxon>Pseudomonadati</taxon>
        <taxon>Pseudomonadota</taxon>
        <taxon>Alphaproteobacteria</taxon>
        <taxon>Hyphomicrobiales</taxon>
        <taxon>Nitrobacteraceae</taxon>
        <taxon>Rhodopseudomonas</taxon>
    </lineage>
</organism>
<dbReference type="Pfam" id="PF10805">
    <property type="entry name" value="DUF2730"/>
    <property type="match status" value="1"/>
</dbReference>
<dbReference type="Proteomes" id="UP000199615">
    <property type="component" value="Unassembled WGS sequence"/>
</dbReference>
<dbReference type="EMBL" id="FODT01000008">
    <property type="protein sequence ID" value="SEP12302.1"/>
    <property type="molecule type" value="Genomic_DNA"/>
</dbReference>
<evidence type="ECO:0000313" key="1">
    <source>
        <dbReference type="EMBL" id="SEP12302.1"/>
    </source>
</evidence>
<keyword evidence="2" id="KW-1185">Reference proteome</keyword>
<dbReference type="RefSeq" id="WP_092685239.1">
    <property type="nucleotide sequence ID" value="NZ_FODT01000008.1"/>
</dbReference>
<protein>
    <recommendedName>
        <fullName evidence="3">DUF2730 family protein</fullName>
    </recommendedName>
</protein>
<accession>A0A1H8VA08</accession>
<reference evidence="2" key="1">
    <citation type="submission" date="2016-10" db="EMBL/GenBank/DDBJ databases">
        <authorList>
            <person name="Varghese N."/>
            <person name="Submissions S."/>
        </authorList>
    </citation>
    <scope>NUCLEOTIDE SEQUENCE [LARGE SCALE GENOMIC DNA]</scope>
    <source>
        <strain evidence="2">DSM 123</strain>
    </source>
</reference>